<evidence type="ECO:0000256" key="1">
    <source>
        <dbReference type="ARBA" id="ARBA00025778"/>
    </source>
</evidence>
<dbReference type="AlphaFoldDB" id="A0AAD7S004"/>
<feature type="region of interest" description="Disordered" evidence="2">
    <location>
        <begin position="139"/>
        <end position="186"/>
    </location>
</feature>
<dbReference type="Proteomes" id="UP001221898">
    <property type="component" value="Unassembled WGS sequence"/>
</dbReference>
<accession>A0AAD7S004</accession>
<gene>
    <name evidence="3" type="ORF">AAFF_G00059620</name>
</gene>
<feature type="compositionally biased region" description="Polar residues" evidence="2">
    <location>
        <begin position="1"/>
        <end position="20"/>
    </location>
</feature>
<feature type="compositionally biased region" description="Basic and acidic residues" evidence="2">
    <location>
        <begin position="33"/>
        <end position="42"/>
    </location>
</feature>
<comment type="caution">
    <text evidence="3">The sequence shown here is derived from an EMBL/GenBank/DDBJ whole genome shotgun (WGS) entry which is preliminary data.</text>
</comment>
<dbReference type="EMBL" id="JAINUG010000136">
    <property type="protein sequence ID" value="KAJ8393489.1"/>
    <property type="molecule type" value="Genomic_DNA"/>
</dbReference>
<evidence type="ECO:0000313" key="4">
    <source>
        <dbReference type="Proteomes" id="UP001221898"/>
    </source>
</evidence>
<evidence type="ECO:0008006" key="5">
    <source>
        <dbReference type="Google" id="ProtNLM"/>
    </source>
</evidence>
<proteinExistence type="inferred from homology"/>
<dbReference type="PANTHER" id="PTHR15304:SF4">
    <property type="entry name" value="MYOD FAMILY INHIBITOR-LIKE"/>
    <property type="match status" value="1"/>
</dbReference>
<evidence type="ECO:0000313" key="3">
    <source>
        <dbReference type="EMBL" id="KAJ8393489.1"/>
    </source>
</evidence>
<feature type="region of interest" description="Disordered" evidence="2">
    <location>
        <begin position="1"/>
        <end position="90"/>
    </location>
</feature>
<feature type="compositionally biased region" description="Polar residues" evidence="2">
    <location>
        <begin position="45"/>
        <end position="65"/>
    </location>
</feature>
<name>A0AAD7S004_9TELE</name>
<dbReference type="GO" id="GO:0010468">
    <property type="term" value="P:regulation of gene expression"/>
    <property type="evidence" value="ECO:0007669"/>
    <property type="project" value="UniProtKB-ARBA"/>
</dbReference>
<protein>
    <recommendedName>
        <fullName evidence="5">MyoD family inhibitor-like</fullName>
    </recommendedName>
</protein>
<dbReference type="PANTHER" id="PTHR15304">
    <property type="entry name" value="MYOD FAMILY INHIBITOR"/>
    <property type="match status" value="1"/>
</dbReference>
<reference evidence="3" key="1">
    <citation type="journal article" date="2023" name="Science">
        <title>Genome structures resolve the early diversification of teleost fishes.</title>
        <authorList>
            <person name="Parey E."/>
            <person name="Louis A."/>
            <person name="Montfort J."/>
            <person name="Bouchez O."/>
            <person name="Roques C."/>
            <person name="Iampietro C."/>
            <person name="Lluch J."/>
            <person name="Castinel A."/>
            <person name="Donnadieu C."/>
            <person name="Desvignes T."/>
            <person name="Floi Bucao C."/>
            <person name="Jouanno E."/>
            <person name="Wen M."/>
            <person name="Mejri S."/>
            <person name="Dirks R."/>
            <person name="Jansen H."/>
            <person name="Henkel C."/>
            <person name="Chen W.J."/>
            <person name="Zahm M."/>
            <person name="Cabau C."/>
            <person name="Klopp C."/>
            <person name="Thompson A.W."/>
            <person name="Robinson-Rechavi M."/>
            <person name="Braasch I."/>
            <person name="Lecointre G."/>
            <person name="Bobe J."/>
            <person name="Postlethwait J.H."/>
            <person name="Berthelot C."/>
            <person name="Roest Crollius H."/>
            <person name="Guiguen Y."/>
        </authorList>
    </citation>
    <scope>NUCLEOTIDE SEQUENCE</scope>
    <source>
        <strain evidence="3">NC1722</strain>
    </source>
</reference>
<sequence>MITSLPRSKTGSNYVKSGQRMSRGETEIMDGPLEGRARDMGHDGPQNQDHTENANAQPEQSSATVDHTESTAEEAPGSDRTGLESSDLSLTDDVSANENYRLIPQQESTPNHTLRAAAATVENPVSSLQNGHTLPKGLTNGALPICTPPTASAGRPGSVSPQSPKGNGQAPAGKKRLPSTSTNSQHSLKTTAAQIQQVAGDDLCATIVLACLFCQLWDCLLAMGEGCHLCVSSFCSSLCSLVCCCDPSVLDPLLAGPQLCCGSCLEPVCSTCGSCGGATCDCSVCDLCLQATECLELGMEVSQLLFH</sequence>
<dbReference type="InterPro" id="IPR026134">
    <property type="entry name" value="MDFI/MDFIC"/>
</dbReference>
<keyword evidence="4" id="KW-1185">Reference proteome</keyword>
<dbReference type="Pfam" id="PF15316">
    <property type="entry name" value="MDFI"/>
    <property type="match status" value="1"/>
</dbReference>
<comment type="similarity">
    <text evidence="1">Belongs to the MDFI family.</text>
</comment>
<organism evidence="3 4">
    <name type="scientific">Aldrovandia affinis</name>
    <dbReference type="NCBI Taxonomy" id="143900"/>
    <lineage>
        <taxon>Eukaryota</taxon>
        <taxon>Metazoa</taxon>
        <taxon>Chordata</taxon>
        <taxon>Craniata</taxon>
        <taxon>Vertebrata</taxon>
        <taxon>Euteleostomi</taxon>
        <taxon>Actinopterygii</taxon>
        <taxon>Neopterygii</taxon>
        <taxon>Teleostei</taxon>
        <taxon>Notacanthiformes</taxon>
        <taxon>Halosauridae</taxon>
        <taxon>Aldrovandia</taxon>
    </lineage>
</organism>
<evidence type="ECO:0000256" key="2">
    <source>
        <dbReference type="SAM" id="MobiDB-lite"/>
    </source>
</evidence>